<organism evidence="2">
    <name type="scientific">Ananas comosus</name>
    <name type="common">Pineapple</name>
    <name type="synonym">Ananas ananas</name>
    <dbReference type="NCBI Taxonomy" id="4615"/>
    <lineage>
        <taxon>Eukaryota</taxon>
        <taxon>Viridiplantae</taxon>
        <taxon>Streptophyta</taxon>
        <taxon>Embryophyta</taxon>
        <taxon>Tracheophyta</taxon>
        <taxon>Spermatophyta</taxon>
        <taxon>Magnoliopsida</taxon>
        <taxon>Liliopsida</taxon>
        <taxon>Poales</taxon>
        <taxon>Bromeliaceae</taxon>
        <taxon>Bromelioideae</taxon>
        <taxon>Ananas</taxon>
    </lineage>
</organism>
<protein>
    <submittedName>
        <fullName evidence="2 3">Uncharacterized protein LOC109708587</fullName>
    </submittedName>
</protein>
<keyword evidence="1" id="KW-1185">Reference proteome</keyword>
<dbReference type="OrthoDB" id="2016516at2759"/>
<name>A0A6P5ER20_ANACO</name>
<reference evidence="1" key="1">
    <citation type="journal article" date="2015" name="Nat. Genet.">
        <title>The pineapple genome and the evolution of CAM photosynthesis.</title>
        <authorList>
            <person name="Ming R."/>
            <person name="VanBuren R."/>
            <person name="Wai C.M."/>
            <person name="Tang H."/>
            <person name="Schatz M.C."/>
            <person name="Bowers J.E."/>
            <person name="Lyons E."/>
            <person name="Wang M.L."/>
            <person name="Chen J."/>
            <person name="Biggers E."/>
            <person name="Zhang J."/>
            <person name="Huang L."/>
            <person name="Zhang L."/>
            <person name="Miao W."/>
            <person name="Zhang J."/>
            <person name="Ye Z."/>
            <person name="Miao C."/>
            <person name="Lin Z."/>
            <person name="Wang H."/>
            <person name="Zhou H."/>
            <person name="Yim W.C."/>
            <person name="Priest H.D."/>
            <person name="Zheng C."/>
            <person name="Woodhouse M."/>
            <person name="Edger P.P."/>
            <person name="Guyot R."/>
            <person name="Guo H.B."/>
            <person name="Guo H."/>
            <person name="Zheng G."/>
            <person name="Singh R."/>
            <person name="Sharma A."/>
            <person name="Min X."/>
            <person name="Zheng Y."/>
            <person name="Lee H."/>
            <person name="Gurtowski J."/>
            <person name="Sedlazeck F.J."/>
            <person name="Harkess A."/>
            <person name="McKain M.R."/>
            <person name="Liao Z."/>
            <person name="Fang J."/>
            <person name="Liu J."/>
            <person name="Zhang X."/>
            <person name="Zhang Q."/>
            <person name="Hu W."/>
            <person name="Qin Y."/>
            <person name="Wang K."/>
            <person name="Chen L.Y."/>
            <person name="Shirley N."/>
            <person name="Lin Y.R."/>
            <person name="Liu L.Y."/>
            <person name="Hernandez A.G."/>
            <person name="Wright C.L."/>
            <person name="Bulone V."/>
            <person name="Tuskan G.A."/>
            <person name="Heath K."/>
            <person name="Zee F."/>
            <person name="Moore P.H."/>
            <person name="Sunkar R."/>
            <person name="Leebens-Mack J.H."/>
            <person name="Mockler T."/>
            <person name="Bennetzen J.L."/>
            <person name="Freeling M."/>
            <person name="Sankoff D."/>
            <person name="Paterson A.H."/>
            <person name="Zhu X."/>
            <person name="Yang X."/>
            <person name="Smith J.A."/>
            <person name="Cushman J.C."/>
            <person name="Paull R.E."/>
            <person name="Yu Q."/>
        </authorList>
    </citation>
    <scope>NUCLEOTIDE SEQUENCE [LARGE SCALE GENOMIC DNA]</scope>
    <source>
        <strain evidence="1">cv. F153</strain>
    </source>
</reference>
<gene>
    <name evidence="2 3" type="primary">LOC109708587</name>
</gene>
<sequence>MEDYLARLLNLTSYISHSIIQFIGDLVFGNVERISCGPEPSFSGWRGRTLHSIDHPSRRETSMFPDYSDSITEVNRSRTVVLCRAKLFICRGLMFGLKLGAKFVAAGFKRGHFYIKGLKVRAQGFIRRLRRTLQGSTEDIGWLQRDEGLPPVEDGTARFKEILCDVRNGVHRLPNTLVYLFIPGLFSNHSPLYFANTKRFFSKMGLTCHIAKIHSEASVERNSWELKQYIEELYWGSGKRVLLLGHSKGGIDAAAALSIYWPDLKEKVAGLALVQSPYGGSPLASDILREGQIADKEARRIMEFIICKLIKGDMRALEDLTYEKRMDFIATHRLPYEHVPLISFHTEASTAPGVLATMSHIAHAELPFLPLPHFLSEAYYADSSLANRKVPVVIPLSAAMAVSAFHLRLRYGEKSDGLVARRDAEVPGSVAVRLDRKLDHAWMVYSSMKKDEVEADASEMCEALLTMLVEIGRMRKKSE</sequence>
<evidence type="ECO:0000313" key="1">
    <source>
        <dbReference type="Proteomes" id="UP000515123"/>
    </source>
</evidence>
<accession>A0A6P5ER20</accession>
<dbReference type="GeneID" id="109708587"/>
<dbReference type="Gene3D" id="3.40.50.1820">
    <property type="entry name" value="alpha/beta hydrolase"/>
    <property type="match status" value="1"/>
</dbReference>
<dbReference type="RefSeq" id="XP_020085979.1">
    <property type="nucleotide sequence ID" value="XM_020230390.1"/>
</dbReference>
<reference evidence="2 3" key="2">
    <citation type="submission" date="2025-04" db="UniProtKB">
        <authorList>
            <consortium name="RefSeq"/>
        </authorList>
    </citation>
    <scope>IDENTIFICATION</scope>
    <source>
        <tissue evidence="2 3">Leaf</tissue>
    </source>
</reference>
<dbReference type="AlphaFoldDB" id="A0A6P5ER20"/>
<dbReference type="RefSeq" id="XP_020085989.1">
    <property type="nucleotide sequence ID" value="XM_020230400.1"/>
</dbReference>
<dbReference type="PANTHER" id="PTHR31934:SF5">
    <property type="entry name" value="OS05G0557900 PROTEIN"/>
    <property type="match status" value="1"/>
</dbReference>
<dbReference type="SUPFAM" id="SSF53474">
    <property type="entry name" value="alpha/beta-Hydrolases"/>
    <property type="match status" value="1"/>
</dbReference>
<evidence type="ECO:0000313" key="3">
    <source>
        <dbReference type="RefSeq" id="XP_020085989.1"/>
    </source>
</evidence>
<proteinExistence type="predicted"/>
<dbReference type="PANTHER" id="PTHR31934">
    <property type="entry name" value="ALPHA/BETA-HYDROLASES SUPERFAMILY PROTEIN"/>
    <property type="match status" value="1"/>
</dbReference>
<evidence type="ECO:0000313" key="2">
    <source>
        <dbReference type="RefSeq" id="XP_020085979.1"/>
    </source>
</evidence>
<dbReference type="InterPro" id="IPR029058">
    <property type="entry name" value="AB_hydrolase_fold"/>
</dbReference>
<dbReference type="Proteomes" id="UP000515123">
    <property type="component" value="Linkage group 1"/>
</dbReference>